<organism evidence="2 3">
    <name type="scientific">Sapajus apella</name>
    <name type="common">Brown-capped capuchin</name>
    <name type="synonym">Cebus apella</name>
    <dbReference type="NCBI Taxonomy" id="9515"/>
    <lineage>
        <taxon>Eukaryota</taxon>
        <taxon>Metazoa</taxon>
        <taxon>Chordata</taxon>
        <taxon>Craniata</taxon>
        <taxon>Vertebrata</taxon>
        <taxon>Euteleostomi</taxon>
        <taxon>Mammalia</taxon>
        <taxon>Eutheria</taxon>
        <taxon>Euarchontoglires</taxon>
        <taxon>Primates</taxon>
        <taxon>Haplorrhini</taxon>
        <taxon>Platyrrhini</taxon>
        <taxon>Cebidae</taxon>
        <taxon>Cebinae</taxon>
        <taxon>Sapajus</taxon>
    </lineage>
</organism>
<gene>
    <name evidence="3" type="primary">LOC116535426</name>
</gene>
<name>A0A6J3G2N0_SAPAP</name>
<dbReference type="RefSeq" id="XP_032112318.1">
    <property type="nucleotide sequence ID" value="XM_032256427.1"/>
</dbReference>
<feature type="compositionally biased region" description="Low complexity" evidence="1">
    <location>
        <begin position="86"/>
        <end position="96"/>
    </location>
</feature>
<dbReference type="AlphaFoldDB" id="A0A6J3G2N0"/>
<proteinExistence type="predicted"/>
<keyword evidence="2" id="KW-1185">Reference proteome</keyword>
<feature type="region of interest" description="Disordered" evidence="1">
    <location>
        <begin position="61"/>
        <end position="163"/>
    </location>
</feature>
<reference evidence="3" key="1">
    <citation type="submission" date="2025-08" db="UniProtKB">
        <authorList>
            <consortium name="RefSeq"/>
        </authorList>
    </citation>
    <scope>IDENTIFICATION</scope>
    <source>
        <tissue evidence="3">Blood</tissue>
    </source>
</reference>
<sequence>MSPGLSPPLFRSSFARRSAGGAIVREGGGALPRAGRGARRLGGCSSARHCGGPLGVLAPRSRGCPGWSRWNRAGATSGGAPPPPVGAVVGPGCGRAFSQRWRSSRDAARGPDSREAGQPRDAAEPGDSGDAAQSYGYEAKMQRPRTRLWSLTGLTANPSPPTD</sequence>
<accession>A0A6J3G2N0</accession>
<feature type="compositionally biased region" description="Basic and acidic residues" evidence="1">
    <location>
        <begin position="103"/>
        <end position="123"/>
    </location>
</feature>
<evidence type="ECO:0000313" key="3">
    <source>
        <dbReference type="RefSeq" id="XP_032112318.1"/>
    </source>
</evidence>
<evidence type="ECO:0000256" key="1">
    <source>
        <dbReference type="SAM" id="MobiDB-lite"/>
    </source>
</evidence>
<protein>
    <submittedName>
        <fullName evidence="3">High osmolarity signaling protein SHO1-like</fullName>
    </submittedName>
</protein>
<dbReference type="Proteomes" id="UP000504640">
    <property type="component" value="Unplaced"/>
</dbReference>
<evidence type="ECO:0000313" key="2">
    <source>
        <dbReference type="Proteomes" id="UP000504640"/>
    </source>
</evidence>
<dbReference type="GeneID" id="116535426"/>